<keyword evidence="3" id="KW-0808">Transferase</keyword>
<dbReference type="GO" id="GO:0039694">
    <property type="term" value="P:viral RNA genome replication"/>
    <property type="evidence" value="ECO:0007669"/>
    <property type="project" value="InterPro"/>
</dbReference>
<keyword evidence="6" id="KW-0693">Viral RNA replication</keyword>
<dbReference type="EMBL" id="MN032722">
    <property type="protein sequence ID" value="QDH86503.1"/>
    <property type="molecule type" value="Genomic_RNA"/>
</dbReference>
<evidence type="ECO:0000256" key="1">
    <source>
        <dbReference type="ARBA" id="ARBA00012494"/>
    </source>
</evidence>
<dbReference type="SUPFAM" id="SSF56672">
    <property type="entry name" value="DNA/RNA polymerases"/>
    <property type="match status" value="1"/>
</dbReference>
<feature type="binding site" evidence="9">
    <location>
        <position position="299"/>
    </location>
    <ligand>
        <name>Mg(2+)</name>
        <dbReference type="ChEBI" id="CHEBI:18420"/>
        <label>2</label>
    </ligand>
</feature>
<evidence type="ECO:0000256" key="9">
    <source>
        <dbReference type="PIRSR" id="PIRSR605093-1"/>
    </source>
</evidence>
<comment type="catalytic activity">
    <reaction evidence="8">
        <text>RNA(n) + a ribonucleoside 5'-triphosphate = RNA(n+1) + diphosphate</text>
        <dbReference type="Rhea" id="RHEA:21248"/>
        <dbReference type="Rhea" id="RHEA-COMP:14527"/>
        <dbReference type="Rhea" id="RHEA-COMP:17342"/>
        <dbReference type="ChEBI" id="CHEBI:33019"/>
        <dbReference type="ChEBI" id="CHEBI:61557"/>
        <dbReference type="ChEBI" id="CHEBI:140395"/>
        <dbReference type="EC" id="2.7.7.48"/>
    </reaction>
</comment>
<dbReference type="GO" id="GO:0003968">
    <property type="term" value="F:RNA-directed RNA polymerase activity"/>
    <property type="evidence" value="ECO:0007669"/>
    <property type="project" value="UniProtKB-KW"/>
</dbReference>
<dbReference type="EC" id="2.7.7.48" evidence="1"/>
<keyword evidence="2 11" id="KW-0696">RNA-directed RNA polymerase</keyword>
<feature type="domain" description="RdRp catalytic" evidence="10">
    <location>
        <begin position="284"/>
        <end position="446"/>
    </location>
</feature>
<proteinExistence type="predicted"/>
<keyword evidence="5" id="KW-0547">Nucleotide-binding</keyword>
<gene>
    <name evidence="11" type="ORF">H1Bulk30256_000001</name>
</gene>
<evidence type="ECO:0000256" key="3">
    <source>
        <dbReference type="ARBA" id="ARBA00022679"/>
    </source>
</evidence>
<dbReference type="PROSITE" id="PS50522">
    <property type="entry name" value="RDRP_PHAGE"/>
    <property type="match status" value="1"/>
</dbReference>
<dbReference type="GO" id="GO:0000166">
    <property type="term" value="F:nucleotide binding"/>
    <property type="evidence" value="ECO:0007669"/>
    <property type="project" value="UniProtKB-KW"/>
</dbReference>
<feature type="binding site" evidence="9">
    <location>
        <position position="415"/>
    </location>
    <ligand>
        <name>Mg(2+)</name>
        <dbReference type="ChEBI" id="CHEBI:18420"/>
        <label>2</label>
    </ligand>
</feature>
<reference evidence="11" key="1">
    <citation type="submission" date="2019-05" db="EMBL/GenBank/DDBJ databases">
        <title>Metatranscriptomic reconstruction reveals RNA viruses with the potential to shape carbon cycling in soil.</title>
        <authorList>
            <person name="Starr E.P."/>
            <person name="Nuccio E."/>
            <person name="Pett-Ridge J."/>
            <person name="Banfield J.F."/>
            <person name="Firestone M.K."/>
        </authorList>
    </citation>
    <scope>NUCLEOTIDE SEQUENCE</scope>
    <source>
        <strain evidence="11">H1_Bulk_30_scaffold_256</strain>
    </source>
</reference>
<dbReference type="InterPro" id="IPR005093">
    <property type="entry name" value="RNArep_beta"/>
</dbReference>
<keyword evidence="9" id="KW-0460">Magnesium</keyword>
<evidence type="ECO:0000256" key="7">
    <source>
        <dbReference type="ARBA" id="ARBA00030248"/>
    </source>
</evidence>
<evidence type="ECO:0000256" key="6">
    <source>
        <dbReference type="ARBA" id="ARBA00022953"/>
    </source>
</evidence>
<sequence length="615" mass="70310">MINIGNLKSLLLLWEYLATNRRYSKYVDKKDLFTFQKRTRAEGISFLTTKLPSLGKALDRFHATNEWIPPSDFVLDGDKRPIFLGGCLARCFEGDPDAVDCYRQLTLIFYKLEVDYDPEIERSFLEDFKKVDQELPTTFDITDKVLIRARSLVRRVLCNTDPLDSRPCHGSGATACRTSNAEKWHKLRYYPKLDAVFSYPDYFFYSYTHLADQLDKLQNAEESFPRARVVLVPKDSRGPRVISCEPAEMMYIQQGLMRSLYRTLETHPLTKGRINFTDQSVNQELARIASYDGNMATLDLAEASDRVSLALVQYLFSEPWVEALEASRSEETTLPSGEVLKLNKFAPTGSSCCFPVEAIVFWVIAVASIQIHVEECIQNDISDDTLSGVRLTRNWRYPRYQTDSELPDVFVYGDDIIVDARWARLVMDGLEAYGLKVNRTKSYVSGPFRESCGGDFYLGTEVTPVRVRKALASSACSQVTDATLCNTFIAKFGYEDARSIVSLIDSLYPLPLPRSLRSLPGCVNSTAASNDVFYQRRWNKDLQRYEHRIPSPYTKSLDIGDIAWCELLRKELGRDVPNGHSPYENPLRIVEAHMDPGHYAVTHSARMRWVWTWLD</sequence>
<feature type="binding site" evidence="9">
    <location>
        <position position="414"/>
    </location>
    <ligand>
        <name>Mg(2+)</name>
        <dbReference type="ChEBI" id="CHEBI:18420"/>
        <label>2</label>
    </ligand>
</feature>
<name>A0A514CYR5_9VIRU</name>
<evidence type="ECO:0000256" key="2">
    <source>
        <dbReference type="ARBA" id="ARBA00022484"/>
    </source>
</evidence>
<accession>A0A514CYR5</accession>
<dbReference type="InterPro" id="IPR043502">
    <property type="entry name" value="DNA/RNA_pol_sf"/>
</dbReference>
<evidence type="ECO:0000313" key="11">
    <source>
        <dbReference type="EMBL" id="QDH86503.1"/>
    </source>
</evidence>
<dbReference type="GO" id="GO:0046872">
    <property type="term" value="F:metal ion binding"/>
    <property type="evidence" value="ECO:0007669"/>
    <property type="project" value="UniProtKB-KW"/>
</dbReference>
<dbReference type="Pfam" id="PF03431">
    <property type="entry name" value="RNA_replicase_B"/>
    <property type="match status" value="2"/>
</dbReference>
<evidence type="ECO:0000256" key="5">
    <source>
        <dbReference type="ARBA" id="ARBA00022741"/>
    </source>
</evidence>
<dbReference type="InterPro" id="IPR007096">
    <property type="entry name" value="RNA-dir_Rpol_cat_phage"/>
</dbReference>
<evidence type="ECO:0000256" key="4">
    <source>
        <dbReference type="ARBA" id="ARBA00022695"/>
    </source>
</evidence>
<evidence type="ECO:0000256" key="8">
    <source>
        <dbReference type="ARBA" id="ARBA00048744"/>
    </source>
</evidence>
<keyword evidence="9" id="KW-0479">Metal-binding</keyword>
<organism evidence="11">
    <name type="scientific">Leviviridae sp</name>
    <dbReference type="NCBI Taxonomy" id="2027243"/>
    <lineage>
        <taxon>Viruses</taxon>
        <taxon>Riboviria</taxon>
        <taxon>Orthornavirae</taxon>
        <taxon>Lenarviricota</taxon>
        <taxon>Leviviricetes</taxon>
        <taxon>Norzivirales</taxon>
        <taxon>Fiersviridae</taxon>
    </lineage>
</organism>
<evidence type="ECO:0000259" key="10">
    <source>
        <dbReference type="PROSITE" id="PS50522"/>
    </source>
</evidence>
<comment type="cofactor">
    <cofactor evidence="9">
        <name>Mg(2+)</name>
        <dbReference type="ChEBI" id="CHEBI:18420"/>
    </cofactor>
    <text evidence="9">Binds 2 Mg(2+) per subunit.</text>
</comment>
<keyword evidence="4" id="KW-0548">Nucleotidyltransferase</keyword>
<protein>
    <recommendedName>
        <fullName evidence="1">RNA-directed RNA polymerase</fullName>
        <ecNumber evidence="1">2.7.7.48</ecNumber>
    </recommendedName>
    <alternativeName>
        <fullName evidence="7">RNA replicase beta chain</fullName>
    </alternativeName>
</protein>